<dbReference type="AlphaFoldDB" id="Q2IPK6"/>
<evidence type="ECO:0000256" key="1">
    <source>
        <dbReference type="SAM" id="Phobius"/>
    </source>
</evidence>
<dbReference type="KEGG" id="ade:Adeh_0960"/>
<organism evidence="2 3">
    <name type="scientific">Anaeromyxobacter dehalogenans (strain 2CP-C)</name>
    <dbReference type="NCBI Taxonomy" id="290397"/>
    <lineage>
        <taxon>Bacteria</taxon>
        <taxon>Pseudomonadati</taxon>
        <taxon>Myxococcota</taxon>
        <taxon>Myxococcia</taxon>
        <taxon>Myxococcales</taxon>
        <taxon>Cystobacterineae</taxon>
        <taxon>Anaeromyxobacteraceae</taxon>
        <taxon>Anaeromyxobacter</taxon>
    </lineage>
</organism>
<protein>
    <recommendedName>
        <fullName evidence="4">DUF3618 domain-containing protein</fullName>
    </recommendedName>
</protein>
<gene>
    <name evidence="2" type="ordered locus">Adeh_0960</name>
</gene>
<dbReference type="OrthoDB" id="9986341at2"/>
<keyword evidence="1" id="KW-0812">Transmembrane</keyword>
<proteinExistence type="predicted"/>
<accession>Q2IPK6</accession>
<feature type="transmembrane region" description="Helical" evidence="1">
    <location>
        <begin position="49"/>
        <end position="70"/>
    </location>
</feature>
<reference evidence="2" key="1">
    <citation type="submission" date="2006-01" db="EMBL/GenBank/DDBJ databases">
        <title>Complete sequence of Anaeromyxobacter dehalogenans 2CP-C.</title>
        <authorList>
            <consortium name="US DOE Joint Genome Institute"/>
            <person name="Copeland A."/>
            <person name="Lucas S."/>
            <person name="Lapidus A."/>
            <person name="Barry K."/>
            <person name="Detter J.C."/>
            <person name="Glavina T."/>
            <person name="Hammon N."/>
            <person name="Israni S."/>
            <person name="Pitluck S."/>
            <person name="Brettin T."/>
            <person name="Bruce D."/>
            <person name="Han C."/>
            <person name="Tapia R."/>
            <person name="Gilna P."/>
            <person name="Kiss H."/>
            <person name="Schmutz J."/>
            <person name="Larimer F."/>
            <person name="Land M."/>
            <person name="Kyrpides N."/>
            <person name="Anderson I."/>
            <person name="Sanford R.A."/>
            <person name="Ritalahti K.M."/>
            <person name="Thomas H.S."/>
            <person name="Kirby J.R."/>
            <person name="Zhulin I.B."/>
            <person name="Loeffler F.E."/>
            <person name="Richardson P."/>
        </authorList>
    </citation>
    <scope>NUCLEOTIDE SEQUENCE</scope>
    <source>
        <strain evidence="2">2CP-C</strain>
    </source>
</reference>
<dbReference type="STRING" id="290397.Adeh_0960"/>
<keyword evidence="1" id="KW-0472">Membrane</keyword>
<dbReference type="Proteomes" id="UP000001935">
    <property type="component" value="Chromosome"/>
</dbReference>
<sequence length="148" mass="15817">MTPDADGQVRRVSGEIDALRGELGMLVGELDRRRSELFDLGLQARRHPVAVAIAASAAALVIGGLVAIAVRARSQRQRPSVRAREARRALARLLDHPDRVAAQPGVLRKAAAAAASTLAVALVRRAVVDRYLRPSPARTARPAGDRAR</sequence>
<dbReference type="HOGENOM" id="CLU_1764168_0_0_7"/>
<dbReference type="RefSeq" id="WP_011420018.1">
    <property type="nucleotide sequence ID" value="NC_007760.1"/>
</dbReference>
<keyword evidence="1" id="KW-1133">Transmembrane helix</keyword>
<evidence type="ECO:0000313" key="2">
    <source>
        <dbReference type="EMBL" id="ABC80735.1"/>
    </source>
</evidence>
<evidence type="ECO:0008006" key="4">
    <source>
        <dbReference type="Google" id="ProtNLM"/>
    </source>
</evidence>
<evidence type="ECO:0000313" key="3">
    <source>
        <dbReference type="Proteomes" id="UP000001935"/>
    </source>
</evidence>
<name>Q2IPK6_ANADE</name>
<dbReference type="EMBL" id="CP000251">
    <property type="protein sequence ID" value="ABC80735.1"/>
    <property type="molecule type" value="Genomic_DNA"/>
</dbReference>